<keyword evidence="5" id="KW-0539">Nucleus</keyword>
<dbReference type="RefSeq" id="XP_012770048.1">
    <property type="nucleotide sequence ID" value="XM_012914594.1"/>
</dbReference>
<gene>
    <name evidence="8" type="ORF">BBBOND_0403500</name>
</gene>
<evidence type="ECO:0000313" key="8">
    <source>
        <dbReference type="EMBL" id="CDR97862.1"/>
    </source>
</evidence>
<organism evidence="8 9">
    <name type="scientific">Babesia bigemina</name>
    <dbReference type="NCBI Taxonomy" id="5866"/>
    <lineage>
        <taxon>Eukaryota</taxon>
        <taxon>Sar</taxon>
        <taxon>Alveolata</taxon>
        <taxon>Apicomplexa</taxon>
        <taxon>Aconoidasida</taxon>
        <taxon>Piroplasmida</taxon>
        <taxon>Babesiidae</taxon>
        <taxon>Babesia</taxon>
    </lineage>
</organism>
<protein>
    <recommendedName>
        <fullName evidence="7">AP2/ERF domain-containing protein</fullName>
    </recommendedName>
</protein>
<dbReference type="EMBL" id="LK391710">
    <property type="protein sequence ID" value="CDR97862.1"/>
    <property type="molecule type" value="Genomic_DNA"/>
</dbReference>
<proteinExistence type="predicted"/>
<dbReference type="Gene3D" id="1.20.5.2050">
    <property type="match status" value="1"/>
</dbReference>
<accession>A0A061DCL9</accession>
<evidence type="ECO:0000256" key="4">
    <source>
        <dbReference type="ARBA" id="ARBA00023163"/>
    </source>
</evidence>
<dbReference type="AlphaFoldDB" id="A0A061DCL9"/>
<feature type="domain" description="AP2/ERF" evidence="7">
    <location>
        <begin position="477"/>
        <end position="526"/>
    </location>
</feature>
<keyword evidence="4" id="KW-0804">Transcription</keyword>
<dbReference type="GO" id="GO:0003700">
    <property type="term" value="F:DNA-binding transcription factor activity"/>
    <property type="evidence" value="ECO:0007669"/>
    <property type="project" value="InterPro"/>
</dbReference>
<feature type="region of interest" description="Disordered" evidence="6">
    <location>
        <begin position="611"/>
        <end position="639"/>
    </location>
</feature>
<keyword evidence="9" id="KW-1185">Reference proteome</keyword>
<reference evidence="9" key="1">
    <citation type="journal article" date="2014" name="Nucleic Acids Res.">
        <title>The evolutionary dynamics of variant antigen genes in Babesia reveal a history of genomic innovation underlying host-parasite interaction.</title>
        <authorList>
            <person name="Jackson A.P."/>
            <person name="Otto T.D."/>
            <person name="Darby A."/>
            <person name="Ramaprasad A."/>
            <person name="Xia D."/>
            <person name="Echaide I.E."/>
            <person name="Farber M."/>
            <person name="Gahlot S."/>
            <person name="Gamble J."/>
            <person name="Gupta D."/>
            <person name="Gupta Y."/>
            <person name="Jackson L."/>
            <person name="Malandrin L."/>
            <person name="Malas T.B."/>
            <person name="Moussa E."/>
            <person name="Nair M."/>
            <person name="Reid A.J."/>
            <person name="Sanders M."/>
            <person name="Sharma J."/>
            <person name="Tracey A."/>
            <person name="Quail M.A."/>
            <person name="Weir W."/>
            <person name="Wastling J.M."/>
            <person name="Hall N."/>
            <person name="Willadsen P."/>
            <person name="Lingelbach K."/>
            <person name="Shiels B."/>
            <person name="Tait A."/>
            <person name="Berriman M."/>
            <person name="Allred D.R."/>
            <person name="Pain A."/>
        </authorList>
    </citation>
    <scope>NUCLEOTIDE SEQUENCE [LARGE SCALE GENOMIC DNA]</scope>
    <source>
        <strain evidence="9">Bond</strain>
    </source>
</reference>
<keyword evidence="3" id="KW-0238">DNA-binding</keyword>
<evidence type="ECO:0000313" key="9">
    <source>
        <dbReference type="Proteomes" id="UP000033188"/>
    </source>
</evidence>
<evidence type="ECO:0000256" key="2">
    <source>
        <dbReference type="ARBA" id="ARBA00023015"/>
    </source>
</evidence>
<evidence type="ECO:0000256" key="5">
    <source>
        <dbReference type="ARBA" id="ARBA00023242"/>
    </source>
</evidence>
<evidence type="ECO:0000256" key="3">
    <source>
        <dbReference type="ARBA" id="ARBA00023125"/>
    </source>
</evidence>
<feature type="compositionally biased region" description="Polar residues" evidence="6">
    <location>
        <begin position="630"/>
        <end position="639"/>
    </location>
</feature>
<dbReference type="OrthoDB" id="366388at2759"/>
<dbReference type="InterPro" id="IPR001471">
    <property type="entry name" value="AP2/ERF_dom"/>
</dbReference>
<evidence type="ECO:0000259" key="7">
    <source>
        <dbReference type="Pfam" id="PF00847"/>
    </source>
</evidence>
<comment type="subcellular location">
    <subcellularLocation>
        <location evidence="1">Nucleus</location>
    </subcellularLocation>
</comment>
<dbReference type="GO" id="GO:0003677">
    <property type="term" value="F:DNA binding"/>
    <property type="evidence" value="ECO:0007669"/>
    <property type="project" value="UniProtKB-KW"/>
</dbReference>
<sequence>MYDPSGNYNSSYSPYGVSGNESFSHHAPTGVYSLGTSSMESNGSIGNLLKCIKTWQGNAEGSISSGGSVKDTYDNFGLLRADSLGVMSPAMAPCYSSPSALQPSFPVALGCHPAPRMRSNGHLGHAAPAVCDYPLQDQQQQVQMHVRPQLQLPEQSGEYDGSLDVRPVLCIDGSAQSQPFYSQNRHSSPVCVPEGHCSQGAHSETYSSHAQPQALATMQCQMSPHCVHRSPVALPSPGHVNSGSPFAEPIHPSRVGKRRAPLADHSVDARAIYHDVGDGSGSTVLVPCYPALETDAPVAKRAFVSNPSYMHPDYDQHHSSPLTKRPTYGLAMPRPVPGACRTDQMAHLYADADDIKSGPRLVYVGNVDVLGNDRIADGESNPFLDAGARVVPNAIITPRDILVYGRRGSFTYGDRPFSPDSDPRAASLLKNITVNCQYGRVRPAETAPPQPRVVLNGRSTGLLEADKYAIMATQVEKVRGVCYCRSDNSWTAWWTEKGRNRKKAFKVSRHGFYEARAMAIEHRRAIGKDGVYRPTVQPYDGTGEGAKRVATEPVVSEVTPEVSTSAATPTSVMSPVTLPAGVVTAVKRMNTTPRQNERTFQMAVTDVESPVVRNRPVDHSSTENADEFNQETAPTPTLDSCDSNAIKAFDGQNYCNTEVHTPVRTLKEHTGAAAWVPGKEGEKLDEMFKRRVMSACTTADSTEFVGAKTEELTPNMVSLHHDISDMLKLDEASVRNVKMAISSLAYGVEDSRLPAEPRANNA</sequence>
<dbReference type="Proteomes" id="UP000033188">
    <property type="component" value="Chromosome 4"/>
</dbReference>
<name>A0A061DCL9_BABBI</name>
<evidence type="ECO:0000256" key="6">
    <source>
        <dbReference type="SAM" id="MobiDB-lite"/>
    </source>
</evidence>
<dbReference type="GeneID" id="24566403"/>
<dbReference type="KEGG" id="bbig:BBBOND_0403500"/>
<dbReference type="GO" id="GO:0005634">
    <property type="term" value="C:nucleus"/>
    <property type="evidence" value="ECO:0007669"/>
    <property type="project" value="UniProtKB-SubCell"/>
</dbReference>
<evidence type="ECO:0000256" key="1">
    <source>
        <dbReference type="ARBA" id="ARBA00004123"/>
    </source>
</evidence>
<dbReference type="VEuPathDB" id="PiroplasmaDB:BBBOND_0403500"/>
<dbReference type="Pfam" id="PF00847">
    <property type="entry name" value="AP2"/>
    <property type="match status" value="1"/>
</dbReference>
<keyword evidence="2" id="KW-0805">Transcription regulation</keyword>